<dbReference type="Proteomes" id="UP000185744">
    <property type="component" value="Unassembled WGS sequence"/>
</dbReference>
<evidence type="ECO:0000313" key="1">
    <source>
        <dbReference type="EMBL" id="OKY78685.1"/>
    </source>
</evidence>
<comment type="caution">
    <text evidence="1">The sequence shown here is derived from an EMBL/GenBank/DDBJ whole genome shotgun (WGS) entry which is preliminary data.</text>
</comment>
<evidence type="ECO:0000313" key="2">
    <source>
        <dbReference type="Proteomes" id="UP000185744"/>
    </source>
</evidence>
<keyword evidence="2" id="KW-1185">Reference proteome</keyword>
<gene>
    <name evidence="1" type="ORF">BTN85_1182</name>
</gene>
<reference evidence="1" key="1">
    <citation type="submission" date="2016-12" db="EMBL/GenBank/DDBJ databases">
        <title>Discovery of methanogenic haloarchaea.</title>
        <authorList>
            <person name="Sorokin D.Y."/>
            <person name="Makarova K.S."/>
            <person name="Abbas B."/>
            <person name="Ferrer M."/>
            <person name="Golyshin P.N."/>
        </authorList>
    </citation>
    <scope>NUCLEOTIDE SEQUENCE [LARGE SCALE GENOMIC DNA]</scope>
    <source>
        <strain evidence="1">HMET1</strain>
    </source>
</reference>
<organism evidence="1 2">
    <name type="scientific">Methanohalarchaeum thermophilum</name>
    <dbReference type="NCBI Taxonomy" id="1903181"/>
    <lineage>
        <taxon>Archaea</taxon>
        <taxon>Methanobacteriati</taxon>
        <taxon>Methanobacteriota</taxon>
        <taxon>Methanonatronarchaeia</taxon>
        <taxon>Methanonatronarchaeales</taxon>
        <taxon>Methanonatronarchaeaceae</taxon>
        <taxon>Candidatus Methanohalarchaeum</taxon>
    </lineage>
</organism>
<dbReference type="EMBL" id="MSDW01000001">
    <property type="protein sequence ID" value="OKY78685.1"/>
    <property type="molecule type" value="Genomic_DNA"/>
</dbReference>
<dbReference type="AlphaFoldDB" id="A0A1Q6DWD9"/>
<proteinExistence type="predicted"/>
<dbReference type="InParanoid" id="A0A1Q6DWD9"/>
<sequence length="43" mass="4870">MFLEFEVAVVKSDCEPVVRRNEDSIDSFIYMLIGAVIEGCRMG</sequence>
<accession>A0A1Q6DWD9</accession>
<dbReference type="STRING" id="1903181.BTN85_1182"/>
<protein>
    <submittedName>
        <fullName evidence="1">Uncharacterized protein</fullName>
    </submittedName>
</protein>
<name>A0A1Q6DWD9_METT1</name>